<keyword evidence="2" id="KW-1185">Reference proteome</keyword>
<name>A0A8X6R9Y8_TRICX</name>
<protein>
    <submittedName>
        <fullName evidence="1">Uncharacterized protein</fullName>
    </submittedName>
</protein>
<evidence type="ECO:0000313" key="2">
    <source>
        <dbReference type="Proteomes" id="UP000887159"/>
    </source>
</evidence>
<dbReference type="Proteomes" id="UP000887159">
    <property type="component" value="Unassembled WGS sequence"/>
</dbReference>
<dbReference type="EMBL" id="BMAU01021040">
    <property type="protein sequence ID" value="GFX87936.1"/>
    <property type="molecule type" value="Genomic_DNA"/>
</dbReference>
<organism evidence="1 2">
    <name type="scientific">Trichonephila clavipes</name>
    <name type="common">Golden silk orbweaver</name>
    <name type="synonym">Nephila clavipes</name>
    <dbReference type="NCBI Taxonomy" id="2585209"/>
    <lineage>
        <taxon>Eukaryota</taxon>
        <taxon>Metazoa</taxon>
        <taxon>Ecdysozoa</taxon>
        <taxon>Arthropoda</taxon>
        <taxon>Chelicerata</taxon>
        <taxon>Arachnida</taxon>
        <taxon>Araneae</taxon>
        <taxon>Araneomorphae</taxon>
        <taxon>Entelegynae</taxon>
        <taxon>Araneoidea</taxon>
        <taxon>Nephilidae</taxon>
        <taxon>Trichonephila</taxon>
    </lineage>
</organism>
<accession>A0A8X6R9Y8</accession>
<gene>
    <name evidence="1" type="ORF">TNCV_4374011</name>
</gene>
<sequence>MDAWDLLSRKSSFGIWGKVTPSSSTVSLHVERVCAWAERLNYFGKVFSCQANPSDEGCPLWSANIYRPMLRFSLPSALVVLCSNEAAFYSSPCASRMSDLARFRSRHLRPMKFQNGEMIFPPCFGSLPVRLSHLFAC</sequence>
<evidence type="ECO:0000313" key="1">
    <source>
        <dbReference type="EMBL" id="GFX87936.1"/>
    </source>
</evidence>
<comment type="caution">
    <text evidence="1">The sequence shown here is derived from an EMBL/GenBank/DDBJ whole genome shotgun (WGS) entry which is preliminary data.</text>
</comment>
<proteinExistence type="predicted"/>
<reference evidence="1" key="1">
    <citation type="submission" date="2020-08" db="EMBL/GenBank/DDBJ databases">
        <title>Multicomponent nature underlies the extraordinary mechanical properties of spider dragline silk.</title>
        <authorList>
            <person name="Kono N."/>
            <person name="Nakamura H."/>
            <person name="Mori M."/>
            <person name="Yoshida Y."/>
            <person name="Ohtoshi R."/>
            <person name="Malay A.D."/>
            <person name="Moran D.A.P."/>
            <person name="Tomita M."/>
            <person name="Numata K."/>
            <person name="Arakawa K."/>
        </authorList>
    </citation>
    <scope>NUCLEOTIDE SEQUENCE</scope>
</reference>
<dbReference type="AlphaFoldDB" id="A0A8X6R9Y8"/>